<dbReference type="PANTHER" id="PTHR43056">
    <property type="entry name" value="PEPTIDASE S9 PROLYL OLIGOPEPTIDASE"/>
    <property type="match status" value="1"/>
</dbReference>
<dbReference type="EMBL" id="JAPCID010000026">
    <property type="protein sequence ID" value="MDA0139489.1"/>
    <property type="molecule type" value="Genomic_DNA"/>
</dbReference>
<evidence type="ECO:0000256" key="3">
    <source>
        <dbReference type="ARBA" id="ARBA00012463"/>
    </source>
</evidence>
<protein>
    <recommendedName>
        <fullName evidence="3">Xaa-Pro dipeptidyl-peptidase</fullName>
        <ecNumber evidence="3">3.4.14.11</ecNumber>
    </recommendedName>
    <alternativeName>
        <fullName evidence="8">X-prolyl-dipeptidyl aminopeptidase</fullName>
    </alternativeName>
</protein>
<keyword evidence="7" id="KW-0720">Serine protease</keyword>
<dbReference type="Gene3D" id="3.40.50.1820">
    <property type="entry name" value="alpha/beta hydrolase"/>
    <property type="match status" value="2"/>
</dbReference>
<dbReference type="PANTHER" id="PTHR43056:SF10">
    <property type="entry name" value="COCE_NOND FAMILY, PUTATIVE (AFU_ORTHOLOGUE AFUA_7G00600)-RELATED"/>
    <property type="match status" value="1"/>
</dbReference>
<dbReference type="InterPro" id="IPR013736">
    <property type="entry name" value="Xaa-Pro_dipept_C"/>
</dbReference>
<dbReference type="Pfam" id="PF08530">
    <property type="entry name" value="PepX_C"/>
    <property type="match status" value="1"/>
</dbReference>
<feature type="chain" id="PRO_5046114747" description="Xaa-Pro dipeptidyl-peptidase" evidence="9">
    <location>
        <begin position="21"/>
        <end position="831"/>
    </location>
</feature>
<dbReference type="RefSeq" id="WP_202954362.1">
    <property type="nucleotide sequence ID" value="NZ_JAPCID010000026.1"/>
</dbReference>
<accession>A0ABT4RLP9</accession>
<dbReference type="InterPro" id="IPR008252">
    <property type="entry name" value="Pept_S15_Xpro"/>
</dbReference>
<keyword evidence="9" id="KW-0732">Signal</keyword>
<evidence type="ECO:0000256" key="7">
    <source>
        <dbReference type="ARBA" id="ARBA00022825"/>
    </source>
</evidence>
<evidence type="ECO:0000313" key="12">
    <source>
        <dbReference type="Proteomes" id="UP001147700"/>
    </source>
</evidence>
<evidence type="ECO:0000256" key="1">
    <source>
        <dbReference type="ARBA" id="ARBA00000123"/>
    </source>
</evidence>
<keyword evidence="5" id="KW-0645">Protease</keyword>
<dbReference type="InterPro" id="IPR000383">
    <property type="entry name" value="Xaa-Pro-like_dom"/>
</dbReference>
<dbReference type="Gene3D" id="2.60.120.260">
    <property type="entry name" value="Galactose-binding domain-like"/>
    <property type="match status" value="1"/>
</dbReference>
<dbReference type="Pfam" id="PF02129">
    <property type="entry name" value="Peptidase_S15"/>
    <property type="match status" value="1"/>
</dbReference>
<feature type="signal peptide" evidence="9">
    <location>
        <begin position="1"/>
        <end position="20"/>
    </location>
</feature>
<sequence>MQRGVRLAQASALTATLAMAAVVGTAAANPLPPKTALATGQAPEALAAAPAVPTFINGLAQPVFATAEADWINYELWVESNFDSDRDGKKDRIHVDVSRPKETETDGLKVPVIFEDSPYYAGGSDSPNFSVEHELGVPPAARIRAPDYFPSPTATSPRISTSWEPQFVPLGYAVVHAESPGSGHSDGCTTSGGRNETLGAVAVIDWLNGRAKGYTTRTGTVEAPANTWHNGKTAMTGVSYNGTLPIAAATTGVEGLAAIAPIAAISDWYDYYRSYGLVRAPHRDAGGQSGTNAYLGEDLDVLAEYTYSRLEDTRPNRSVCWPIIDEITATQDRVTGNRNATWDERNYMKDADKIKAATLLVHGGNDFNVMTKNAAQLWDVLKRNNVARQFYFHQGGHTRAIPYDMLNRWFTKYLWGHENGVDSVKSWVVREADACPPRNTTVAGAVSASDKVTVADASAYMVGNAVTIAGNAARTIKLINGNTLTLSGTVTATDGAAVSLACGNENPTAYADWPDPATQDATLKLKPGGATRGGLTFDPRPSAGAETLTDDASITAGALMNAASSPNRLIYQTAPLKSAIRISGTPKLSLNASFSKRANFSAALVSFPETGNGTIITRGWMDPENRNSEYTSEPTTPGTFYRLNFTMQAKDAVIPAGRRLALMVFSSDREYTIRPAAGTQVSLDLAGSTVTLPVVGGSGALASAIGEGVTSTPGDVTGTVPATLSLTLGTPAAFDPFIPGRQQEYTATTDATVTSTAGDATLTVSNLGHMTNGAFSLAEPLRAELAKSTWTGPTSGEKVGVTFKQLIKATDPLRTGTYSKTVTFTLSTTNP</sequence>
<evidence type="ECO:0000256" key="9">
    <source>
        <dbReference type="SAM" id="SignalP"/>
    </source>
</evidence>
<feature type="domain" description="Xaa-Pro dipeptidyl-peptidase C-terminal" evidence="10">
    <location>
        <begin position="407"/>
        <end position="691"/>
    </location>
</feature>
<evidence type="ECO:0000313" key="11">
    <source>
        <dbReference type="EMBL" id="MDA0139489.1"/>
    </source>
</evidence>
<keyword evidence="6" id="KW-0378">Hydrolase</keyword>
<evidence type="ECO:0000256" key="2">
    <source>
        <dbReference type="ARBA" id="ARBA00010819"/>
    </source>
</evidence>
<dbReference type="SUPFAM" id="SSF49785">
    <property type="entry name" value="Galactose-binding domain-like"/>
    <property type="match status" value="1"/>
</dbReference>
<comment type="similarity">
    <text evidence="2">Belongs to the peptidase S15 family.</text>
</comment>
<evidence type="ECO:0000256" key="5">
    <source>
        <dbReference type="ARBA" id="ARBA00022670"/>
    </source>
</evidence>
<name>A0ABT4RLP9_9ACTN</name>
<dbReference type="InterPro" id="IPR008979">
    <property type="entry name" value="Galactose-bd-like_sf"/>
</dbReference>
<dbReference type="SMART" id="SM00939">
    <property type="entry name" value="PepX_C"/>
    <property type="match status" value="1"/>
</dbReference>
<dbReference type="EC" id="3.4.14.11" evidence="3"/>
<comment type="catalytic activity">
    <reaction evidence="1">
        <text>Hydrolyzes Xaa-Pro-|- bonds to release unblocked, N-terminal dipeptides from substrates including Ala-Pro-|-p-nitroanilide and (sequentially) Tyr-Pro-|-Phe-Pro-|-Gly-Pro-|-Ile.</text>
        <dbReference type="EC" id="3.4.14.11"/>
    </reaction>
</comment>
<dbReference type="InterPro" id="IPR029058">
    <property type="entry name" value="AB_hydrolase_fold"/>
</dbReference>
<comment type="caution">
    <text evidence="11">The sequence shown here is derived from an EMBL/GenBank/DDBJ whole genome shotgun (WGS) entry which is preliminary data.</text>
</comment>
<dbReference type="InterPro" id="IPR050585">
    <property type="entry name" value="Xaa-Pro_dipeptidyl-ppase/CocE"/>
</dbReference>
<keyword evidence="12" id="KW-1185">Reference proteome</keyword>
<dbReference type="Proteomes" id="UP001147700">
    <property type="component" value="Unassembled WGS sequence"/>
</dbReference>
<evidence type="ECO:0000256" key="4">
    <source>
        <dbReference type="ARBA" id="ARBA00022438"/>
    </source>
</evidence>
<dbReference type="SUPFAM" id="SSF53474">
    <property type="entry name" value="alpha/beta-Hydrolases"/>
    <property type="match status" value="1"/>
</dbReference>
<reference evidence="11" key="1">
    <citation type="submission" date="2022-10" db="EMBL/GenBank/DDBJ databases">
        <title>The WGS of Solirubrobacter sp. CPCC 204708.</title>
        <authorList>
            <person name="Jiang Z."/>
        </authorList>
    </citation>
    <scope>NUCLEOTIDE SEQUENCE</scope>
    <source>
        <strain evidence="11">CPCC 204708</strain>
    </source>
</reference>
<organism evidence="11 12">
    <name type="scientific">Solirubrobacter deserti</name>
    <dbReference type="NCBI Taxonomy" id="2282478"/>
    <lineage>
        <taxon>Bacteria</taxon>
        <taxon>Bacillati</taxon>
        <taxon>Actinomycetota</taxon>
        <taxon>Thermoleophilia</taxon>
        <taxon>Solirubrobacterales</taxon>
        <taxon>Solirubrobacteraceae</taxon>
        <taxon>Solirubrobacter</taxon>
    </lineage>
</organism>
<gene>
    <name evidence="11" type="ORF">OJ962_18450</name>
</gene>
<evidence type="ECO:0000256" key="8">
    <source>
        <dbReference type="ARBA" id="ARBA00030045"/>
    </source>
</evidence>
<evidence type="ECO:0000259" key="10">
    <source>
        <dbReference type="SMART" id="SM00939"/>
    </source>
</evidence>
<dbReference type="PRINTS" id="PR00923">
    <property type="entry name" value="LACTOPTASE"/>
</dbReference>
<proteinExistence type="inferred from homology"/>
<evidence type="ECO:0000256" key="6">
    <source>
        <dbReference type="ARBA" id="ARBA00022801"/>
    </source>
</evidence>
<keyword evidence="4" id="KW-0031">Aminopeptidase</keyword>